<dbReference type="AlphaFoldDB" id="A0A2P6NAM8"/>
<evidence type="ECO:0000313" key="3">
    <source>
        <dbReference type="Proteomes" id="UP000241769"/>
    </source>
</evidence>
<feature type="compositionally biased region" description="Polar residues" evidence="1">
    <location>
        <begin position="1"/>
        <end position="18"/>
    </location>
</feature>
<name>A0A2P6NAM8_9EUKA</name>
<sequence length="232" mass="26372">MNNTTPTDQPTLSQLVSETKSHRDIYIKHQNPKGPKITSENSCSPSEANVVIEETYRQVLKEGFNRAPPSKDSSVAMLFEEGNMLPGLEVKEFGLIGLPLHPLLTTALKSTATKVNDHVYQWKAGSERNEIAKAFGRAMLREDDSVDKDFFGYLIVTLPTHHEGGAIKMSTNRRGRSYKTSPLSHHRYQILSFFRQCNYHSAIQDDDLKVLQWAAEEDYLTEIDNNIYERIN</sequence>
<dbReference type="OrthoDB" id="27483at2759"/>
<dbReference type="EMBL" id="MDYQ01000132">
    <property type="protein sequence ID" value="PRP81001.1"/>
    <property type="molecule type" value="Genomic_DNA"/>
</dbReference>
<comment type="caution">
    <text evidence="2">The sequence shown here is derived from an EMBL/GenBank/DDBJ whole genome shotgun (WGS) entry which is preliminary data.</text>
</comment>
<dbReference type="Proteomes" id="UP000241769">
    <property type="component" value="Unassembled WGS sequence"/>
</dbReference>
<dbReference type="InParanoid" id="A0A2P6NAM8"/>
<evidence type="ECO:0000313" key="2">
    <source>
        <dbReference type="EMBL" id="PRP81001.1"/>
    </source>
</evidence>
<proteinExistence type="predicted"/>
<accession>A0A2P6NAM8</accession>
<protein>
    <submittedName>
        <fullName evidence="2">Uncharacterized protein</fullName>
    </submittedName>
</protein>
<feature type="region of interest" description="Disordered" evidence="1">
    <location>
        <begin position="1"/>
        <end position="21"/>
    </location>
</feature>
<evidence type="ECO:0000256" key="1">
    <source>
        <dbReference type="SAM" id="MobiDB-lite"/>
    </source>
</evidence>
<organism evidence="2 3">
    <name type="scientific">Planoprotostelium fungivorum</name>
    <dbReference type="NCBI Taxonomy" id="1890364"/>
    <lineage>
        <taxon>Eukaryota</taxon>
        <taxon>Amoebozoa</taxon>
        <taxon>Evosea</taxon>
        <taxon>Variosea</taxon>
        <taxon>Cavosteliida</taxon>
        <taxon>Cavosteliaceae</taxon>
        <taxon>Planoprotostelium</taxon>
    </lineage>
</organism>
<gene>
    <name evidence="2" type="ORF">PROFUN_11153</name>
</gene>
<keyword evidence="3" id="KW-1185">Reference proteome</keyword>
<reference evidence="2 3" key="1">
    <citation type="journal article" date="2018" name="Genome Biol. Evol.">
        <title>Multiple Roots of Fruiting Body Formation in Amoebozoa.</title>
        <authorList>
            <person name="Hillmann F."/>
            <person name="Forbes G."/>
            <person name="Novohradska S."/>
            <person name="Ferling I."/>
            <person name="Riege K."/>
            <person name="Groth M."/>
            <person name="Westermann M."/>
            <person name="Marz M."/>
            <person name="Spaller T."/>
            <person name="Winckler T."/>
            <person name="Schaap P."/>
            <person name="Glockner G."/>
        </authorList>
    </citation>
    <scope>NUCLEOTIDE SEQUENCE [LARGE SCALE GENOMIC DNA]</scope>
    <source>
        <strain evidence="2 3">Jena</strain>
    </source>
</reference>